<dbReference type="OrthoDB" id="185373at2759"/>
<dbReference type="GeneID" id="35596018"/>
<feature type="compositionally biased region" description="Basic and acidic residues" evidence="1">
    <location>
        <begin position="775"/>
        <end position="786"/>
    </location>
</feature>
<dbReference type="EMBL" id="FJUY01000001">
    <property type="protein sequence ID" value="CZT14680.1"/>
    <property type="molecule type" value="Genomic_DNA"/>
</dbReference>
<feature type="compositionally biased region" description="Basic and acidic residues" evidence="1">
    <location>
        <begin position="820"/>
        <end position="835"/>
    </location>
</feature>
<feature type="compositionally biased region" description="Polar residues" evidence="1">
    <location>
        <begin position="789"/>
        <end position="806"/>
    </location>
</feature>
<accession>A0A2D3UQW2</accession>
<feature type="region of interest" description="Disordered" evidence="1">
    <location>
        <begin position="1187"/>
        <end position="1242"/>
    </location>
</feature>
<dbReference type="AlphaFoldDB" id="A0A2D3UQW2"/>
<feature type="compositionally biased region" description="Basic and acidic residues" evidence="1">
    <location>
        <begin position="1194"/>
        <end position="1230"/>
    </location>
</feature>
<feature type="region of interest" description="Disordered" evidence="1">
    <location>
        <begin position="881"/>
        <end position="901"/>
    </location>
</feature>
<feature type="compositionally biased region" description="Basic residues" evidence="1">
    <location>
        <begin position="1231"/>
        <end position="1242"/>
    </location>
</feature>
<gene>
    <name evidence="2" type="ORF">RCC_00653</name>
</gene>
<sequence length="1242" mass="140290">MFSKSRRPVPSRAALRILYQLAYISSGTAVGVAALCAEERRRRTHYVQKIADNAKRLRQSPRHVHNVAAAKATQHAVHQEPGLEGNLRKEQICGDDLGREPVEMESKGARKGLVRFLQSAGKNGSDEADHNMRVPQPPARYGVHRPFVVQQHTSGRHGQDSSAPVPQDIDRLERPIGTSAPAIRLRRPRPTLRSENWKRAAELLERDEHSPRESDGIAAAIGQSTELFFKNFDMSNIPWTSTELVAKSRVASRLLEQSLRHGCLAEVRQLVSWKLANERLDELDVTALHENCSNPDFQFEMFELFAKVFQSKAFAKLPDEFKLTKAMSVAADATFWDIGLKASNCAKPLLRVTLRSSQPDTVEHAVRGLCDEYLATNQVRKAYSIVNAVRLAKSARFNPEEFFRWKQDYERIVAHAKEQGLLWLCEKYATLLIRAGRDPDWIPLVEWILSECRRSKSFASVRSLTWFLLASNDWRSLGDSAKVNFAIALSAIGKQLPDASKLDDVYNSIPKALRGPVSEAWCADRLQAVWKTQRSLAAVWAEYERAKPFQSERFGTAELTLIQICNDAKQPDEALRLLSATLKPEEHSNASLCIAAVSMAQKSAWTQLRGLLDMIAASKNFVNDRSTSRNLNATIDLYSRHHTAAETWKFVTDMIGAIGFTPNQSTSNIMLQCFVSKETLDLIPKWVRYLKIIGNDFKMTSRSATKLLDCFYFNRRPSHVLVMLYCRTLSKEWPSLRTEGLKELVTKAIGYDLRKLPAQDRPALRERAAQNLARLADRGRAVRDPYRPTSLTDTNHPRSGSSSTAAQEDADVDQLSFEPPGRESQDAEVLHRGRSELPSTGNGVYEASPINDEISHASIVSHGETCPGDDDEDLRLQSANDPASQIEHPGPSTEEPDDIHGDRHQRRVVSDMVLALSLRQYSKVMDLYQVSLSPTGLPASPLSLELATEASIRLQNGDIREATSMMEAAKEAGMEVRRAMGPLLVHRIFSLNSDDKKDANALFSMVIDYYRSNEENGFAVQHHLGVTAADTLIHHRRPEYGIHILNAVYRSAWVVHRPLDIIAMTVYLKGFAALKSKQGIIWVVRNVLSKNMLIDRRFNRALKLMLQDFGIASSVRRPYTPHRQAGFPAKLRALRQLCIQRRHQQMFQTKVFGNRLVRKILYCVEMESRPTIDLEDRVKHEEALFGGPAGLLEGSDRDTADASDPELRKEGHERTAMKVRRGRDQTDARRNMRQKRNRKWQR</sequence>
<feature type="region of interest" description="Disordered" evidence="1">
    <location>
        <begin position="775"/>
        <end position="847"/>
    </location>
</feature>
<evidence type="ECO:0008006" key="4">
    <source>
        <dbReference type="Google" id="ProtNLM"/>
    </source>
</evidence>
<evidence type="ECO:0000313" key="3">
    <source>
        <dbReference type="Proteomes" id="UP000225277"/>
    </source>
</evidence>
<evidence type="ECO:0000256" key="1">
    <source>
        <dbReference type="SAM" id="MobiDB-lite"/>
    </source>
</evidence>
<proteinExistence type="predicted"/>
<name>A0A2D3UQW2_9PEZI</name>
<evidence type="ECO:0000313" key="2">
    <source>
        <dbReference type="EMBL" id="CZT14680.1"/>
    </source>
</evidence>
<keyword evidence="3" id="KW-1185">Reference proteome</keyword>
<dbReference type="RefSeq" id="XP_023621577.1">
    <property type="nucleotide sequence ID" value="XM_023765809.1"/>
</dbReference>
<organism evidence="2 3">
    <name type="scientific">Ramularia collo-cygni</name>
    <dbReference type="NCBI Taxonomy" id="112498"/>
    <lineage>
        <taxon>Eukaryota</taxon>
        <taxon>Fungi</taxon>
        <taxon>Dikarya</taxon>
        <taxon>Ascomycota</taxon>
        <taxon>Pezizomycotina</taxon>
        <taxon>Dothideomycetes</taxon>
        <taxon>Dothideomycetidae</taxon>
        <taxon>Mycosphaerellales</taxon>
        <taxon>Mycosphaerellaceae</taxon>
        <taxon>Ramularia</taxon>
    </lineage>
</organism>
<dbReference type="Proteomes" id="UP000225277">
    <property type="component" value="Unassembled WGS sequence"/>
</dbReference>
<protein>
    <recommendedName>
        <fullName evidence="4">Pentatricopeptide repeat protein</fullName>
    </recommendedName>
</protein>
<dbReference type="InterPro" id="IPR011990">
    <property type="entry name" value="TPR-like_helical_dom_sf"/>
</dbReference>
<dbReference type="STRING" id="112498.A0A2D3UQW2"/>
<dbReference type="Gene3D" id="1.25.40.10">
    <property type="entry name" value="Tetratricopeptide repeat domain"/>
    <property type="match status" value="1"/>
</dbReference>
<reference evidence="2 3" key="1">
    <citation type="submission" date="2016-03" db="EMBL/GenBank/DDBJ databases">
        <authorList>
            <person name="Ploux O."/>
        </authorList>
    </citation>
    <scope>NUCLEOTIDE SEQUENCE [LARGE SCALE GENOMIC DNA]</scope>
    <source>
        <strain evidence="2 3">URUG2</strain>
    </source>
</reference>